<evidence type="ECO:0000259" key="1">
    <source>
        <dbReference type="Pfam" id="PF00535"/>
    </source>
</evidence>
<dbReference type="RefSeq" id="WP_139514796.1">
    <property type="nucleotide sequence ID" value="NZ_CP040896.1"/>
</dbReference>
<reference evidence="2 3" key="1">
    <citation type="submission" date="2019-06" db="EMBL/GenBank/DDBJ databases">
        <authorList>
            <person name="Srinivasan S."/>
        </authorList>
    </citation>
    <scope>NUCLEOTIDE SEQUENCE [LARGE SCALE GENOMIC DNA]</scope>
    <source>
        <strain evidence="2 3">17J68-5</strain>
    </source>
</reference>
<organism evidence="2 3">
    <name type="scientific">Hymenobacter jejuensis</name>
    <dbReference type="NCBI Taxonomy" id="2502781"/>
    <lineage>
        <taxon>Bacteria</taxon>
        <taxon>Pseudomonadati</taxon>
        <taxon>Bacteroidota</taxon>
        <taxon>Cytophagia</taxon>
        <taxon>Cytophagales</taxon>
        <taxon>Hymenobacteraceae</taxon>
        <taxon>Hymenobacter</taxon>
    </lineage>
</organism>
<name>A0A5B7ZYW0_9BACT</name>
<dbReference type="OrthoDB" id="114108at2"/>
<dbReference type="EMBL" id="CP040896">
    <property type="protein sequence ID" value="QDA59615.1"/>
    <property type="molecule type" value="Genomic_DNA"/>
</dbReference>
<keyword evidence="2" id="KW-0808">Transferase</keyword>
<feature type="domain" description="Glycosyltransferase 2-like" evidence="1">
    <location>
        <begin position="35"/>
        <end position="186"/>
    </location>
</feature>
<dbReference type="InterPro" id="IPR050834">
    <property type="entry name" value="Glycosyltransf_2"/>
</dbReference>
<dbReference type="GO" id="GO:0016740">
    <property type="term" value="F:transferase activity"/>
    <property type="evidence" value="ECO:0007669"/>
    <property type="project" value="UniProtKB-KW"/>
</dbReference>
<dbReference type="CDD" id="cd00761">
    <property type="entry name" value="Glyco_tranf_GTA_type"/>
    <property type="match status" value="1"/>
</dbReference>
<evidence type="ECO:0000313" key="2">
    <source>
        <dbReference type="EMBL" id="QDA59615.1"/>
    </source>
</evidence>
<dbReference type="Pfam" id="PF00535">
    <property type="entry name" value="Glycos_transf_2"/>
    <property type="match status" value="1"/>
</dbReference>
<dbReference type="Gene3D" id="3.90.550.10">
    <property type="entry name" value="Spore Coat Polysaccharide Biosynthesis Protein SpsA, Chain A"/>
    <property type="match status" value="1"/>
</dbReference>
<proteinExistence type="predicted"/>
<dbReference type="SUPFAM" id="SSF53448">
    <property type="entry name" value="Nucleotide-diphospho-sugar transferases"/>
    <property type="match status" value="1"/>
</dbReference>
<dbReference type="KEGG" id="hyj:FHG12_05600"/>
<keyword evidence="3" id="KW-1185">Reference proteome</keyword>
<dbReference type="AlphaFoldDB" id="A0A5B7ZYW0"/>
<evidence type="ECO:0000313" key="3">
    <source>
        <dbReference type="Proteomes" id="UP000305398"/>
    </source>
</evidence>
<dbReference type="PANTHER" id="PTHR43685">
    <property type="entry name" value="GLYCOSYLTRANSFERASE"/>
    <property type="match status" value="1"/>
</dbReference>
<dbReference type="Proteomes" id="UP000305398">
    <property type="component" value="Chromosome"/>
</dbReference>
<accession>A0A5B7ZYW0</accession>
<gene>
    <name evidence="2" type="ORF">FHG12_05600</name>
</gene>
<dbReference type="InterPro" id="IPR001173">
    <property type="entry name" value="Glyco_trans_2-like"/>
</dbReference>
<sequence>MEPVLPLRFQGGGEPMASAPRLYIGAPPASQLLATVIIPAKNEARHLKRALMALAAQTDLDGAPFDRRSYEIIVLANNCRDQTAEVARRFARTNPDVALHVVELTLPPAEAHVGRARRLLMDEAYRRLELHKLPNCFIASTDADTCVAPTWLAATHAELAAGADAVGGRILTIAGTCRASVASRRHHLRDAVYRLLRARLESLIDPDPADAWPRHQQHFGASFAITPQAYRQVGGLPVVQYLEDEALYQALRRHDLRVRHSPLVRVLTSDRQTGRVAVGLSWQLRQWSRLHQQQREPQVESGKCLLQEWQTRRQLRSLWATVRTAAVAPHRQTVRELSTSLGISAIKLALQLPQAATFGALWSWVAAERATAGLWEKRWPLVPLQQALDEVRQLIRHYERPVR</sequence>
<dbReference type="InterPro" id="IPR029044">
    <property type="entry name" value="Nucleotide-diphossugar_trans"/>
</dbReference>
<dbReference type="PANTHER" id="PTHR43685:SF14">
    <property type="entry name" value="GLYCOSYLTRANSFERASE 2-LIKE DOMAIN-CONTAINING PROTEIN"/>
    <property type="match status" value="1"/>
</dbReference>
<protein>
    <submittedName>
        <fullName evidence="2">Glycosyltransferase family 2 protein</fullName>
    </submittedName>
</protein>